<evidence type="ECO:0000256" key="2">
    <source>
        <dbReference type="ARBA" id="ARBA00004922"/>
    </source>
</evidence>
<dbReference type="Proteomes" id="UP000829291">
    <property type="component" value="Chromosome 3"/>
</dbReference>
<dbReference type="Pfam" id="PF00852">
    <property type="entry name" value="Glyco_transf_10"/>
    <property type="match status" value="1"/>
</dbReference>
<comment type="similarity">
    <text evidence="3 12">Belongs to the glycosyltransferase 10 family.</text>
</comment>
<evidence type="ECO:0000256" key="6">
    <source>
        <dbReference type="ARBA" id="ARBA00022692"/>
    </source>
</evidence>
<evidence type="ECO:0000259" key="14">
    <source>
        <dbReference type="Pfam" id="PF17039"/>
    </source>
</evidence>
<evidence type="ECO:0000256" key="5">
    <source>
        <dbReference type="ARBA" id="ARBA00022679"/>
    </source>
</evidence>
<keyword evidence="5 12" id="KW-0808">Transferase</keyword>
<dbReference type="Pfam" id="PF17039">
    <property type="entry name" value="Glyco_tran_10_N"/>
    <property type="match status" value="1"/>
</dbReference>
<keyword evidence="15" id="KW-1185">Reference proteome</keyword>
<evidence type="ECO:0000256" key="8">
    <source>
        <dbReference type="ARBA" id="ARBA00022989"/>
    </source>
</evidence>
<dbReference type="PANTHER" id="PTHR48438:SF1">
    <property type="entry name" value="ALPHA-(1,3)-FUCOSYLTRANSFERASE C-RELATED"/>
    <property type="match status" value="1"/>
</dbReference>
<name>A0ABM3FQR6_NEOLC</name>
<evidence type="ECO:0000313" key="15">
    <source>
        <dbReference type="Proteomes" id="UP000829291"/>
    </source>
</evidence>
<proteinExistence type="inferred from homology"/>
<evidence type="ECO:0000256" key="7">
    <source>
        <dbReference type="ARBA" id="ARBA00022968"/>
    </source>
</evidence>
<keyword evidence="9 12" id="KW-0333">Golgi apparatus</keyword>
<dbReference type="InterPro" id="IPR055270">
    <property type="entry name" value="Glyco_tran_10_C"/>
</dbReference>
<dbReference type="SUPFAM" id="SSF53756">
    <property type="entry name" value="UDP-Glycosyltransferase/glycogen phosphorylase"/>
    <property type="match status" value="1"/>
</dbReference>
<dbReference type="Gene3D" id="3.40.50.11660">
    <property type="entry name" value="Glycosyl transferase family 10, C-terminal domain"/>
    <property type="match status" value="1"/>
</dbReference>
<evidence type="ECO:0000256" key="3">
    <source>
        <dbReference type="ARBA" id="ARBA00008919"/>
    </source>
</evidence>
<dbReference type="InterPro" id="IPR031481">
    <property type="entry name" value="Glyco_tran_10_N"/>
</dbReference>
<evidence type="ECO:0000313" key="16">
    <source>
        <dbReference type="RefSeq" id="XP_046590354.1"/>
    </source>
</evidence>
<keyword evidence="4 12" id="KW-0328">Glycosyltransferase</keyword>
<feature type="domain" description="Fucosyltransferase N-terminal" evidence="14">
    <location>
        <begin position="64"/>
        <end position="175"/>
    </location>
</feature>
<dbReference type="InterPro" id="IPR001503">
    <property type="entry name" value="Glyco_trans_10"/>
</dbReference>
<protein>
    <recommendedName>
        <fullName evidence="12">Fucosyltransferase</fullName>
        <ecNumber evidence="12">2.4.1.-</ecNumber>
    </recommendedName>
</protein>
<reference evidence="16" key="1">
    <citation type="submission" date="2025-08" db="UniProtKB">
        <authorList>
            <consortium name="RefSeq"/>
        </authorList>
    </citation>
    <scope>IDENTIFICATION</scope>
    <source>
        <tissue evidence="16">Thorax and Abdomen</tissue>
    </source>
</reference>
<evidence type="ECO:0000256" key="11">
    <source>
        <dbReference type="ARBA" id="ARBA00023180"/>
    </source>
</evidence>
<comment type="subcellular location">
    <subcellularLocation>
        <location evidence="1 12">Golgi apparatus</location>
        <location evidence="1 12">Golgi stack membrane</location>
        <topology evidence="1 12">Single-pass type II membrane protein</topology>
    </subcellularLocation>
</comment>
<evidence type="ECO:0000256" key="4">
    <source>
        <dbReference type="ARBA" id="ARBA00022676"/>
    </source>
</evidence>
<organism evidence="15 16">
    <name type="scientific">Neodiprion lecontei</name>
    <name type="common">Redheaded pine sawfly</name>
    <dbReference type="NCBI Taxonomy" id="441921"/>
    <lineage>
        <taxon>Eukaryota</taxon>
        <taxon>Metazoa</taxon>
        <taxon>Ecdysozoa</taxon>
        <taxon>Arthropoda</taxon>
        <taxon>Hexapoda</taxon>
        <taxon>Insecta</taxon>
        <taxon>Pterygota</taxon>
        <taxon>Neoptera</taxon>
        <taxon>Endopterygota</taxon>
        <taxon>Hymenoptera</taxon>
        <taxon>Tenthredinoidea</taxon>
        <taxon>Diprionidae</taxon>
        <taxon>Diprioninae</taxon>
        <taxon>Neodiprion</taxon>
    </lineage>
</organism>
<gene>
    <name evidence="16" type="primary">LOC124293480</name>
</gene>
<evidence type="ECO:0000256" key="9">
    <source>
        <dbReference type="ARBA" id="ARBA00023034"/>
    </source>
</evidence>
<evidence type="ECO:0000259" key="13">
    <source>
        <dbReference type="Pfam" id="PF00852"/>
    </source>
</evidence>
<comment type="pathway">
    <text evidence="2">Protein modification; protein glycosylation.</text>
</comment>
<dbReference type="EC" id="2.4.1.-" evidence="12"/>
<dbReference type="PANTHER" id="PTHR48438">
    <property type="entry name" value="ALPHA-(1,3)-FUCOSYLTRANSFERASE C-RELATED"/>
    <property type="match status" value="1"/>
</dbReference>
<keyword evidence="7" id="KW-0735">Signal-anchor</keyword>
<dbReference type="RefSeq" id="XP_046590354.1">
    <property type="nucleotide sequence ID" value="XM_046734398.1"/>
</dbReference>
<dbReference type="GeneID" id="124293480"/>
<sequence>MSLNRRVSVKLYLLILLISVPVIIFWILGRHISETRSCDKEVRFSHHQEERLVDRAASSVHETNTKTILYWTKMWESDNMDFGDGDIFASCAVWKCVATNNRTALNVQDFDMIIFHALDIKANDLPQQRSPHQRYVFLNLETQVFHPIPDNQIYRNFFNWTMTYRRDSTLMRPYGVVKVTDLMEYVPPHIPVTWRNVSEGTIPEETRRKVQGKTKMVSWFVSNCFTSSKREVYVQALKQHIPVDIFGDCGSLKCDQEETDCFEMVERDYYFYLAMENSLCRDYITEKAFKFLRYNVVPVVYGAADYASVLPPGSYIDIQDFSSPEALADYLWVVSQNPERYLNFFKWKNYYNVELRPEHYTVCKLCKKLHEVAQSPMIIDDIYGWWTTDQCLREPSFQGIP</sequence>
<keyword evidence="10 12" id="KW-0472">Membrane</keyword>
<keyword evidence="8 12" id="KW-1133">Transmembrane helix</keyword>
<evidence type="ECO:0000256" key="10">
    <source>
        <dbReference type="ARBA" id="ARBA00023136"/>
    </source>
</evidence>
<dbReference type="InterPro" id="IPR038577">
    <property type="entry name" value="GT10-like_C_sf"/>
</dbReference>
<keyword evidence="6 12" id="KW-0812">Transmembrane</keyword>
<keyword evidence="11" id="KW-0325">Glycoprotein</keyword>
<feature type="domain" description="Fucosyltransferase C-terminal" evidence="13">
    <location>
        <begin position="211"/>
        <end position="385"/>
    </location>
</feature>
<accession>A0ABM3FQR6</accession>
<evidence type="ECO:0000256" key="1">
    <source>
        <dbReference type="ARBA" id="ARBA00004447"/>
    </source>
</evidence>
<feature type="transmembrane region" description="Helical" evidence="12">
    <location>
        <begin position="12"/>
        <end position="29"/>
    </location>
</feature>
<evidence type="ECO:0000256" key="12">
    <source>
        <dbReference type="RuleBase" id="RU003832"/>
    </source>
</evidence>